<organism evidence="1 2">
    <name type="scientific">Chamaesiphon minutus (strain ATCC 27169 / PCC 6605)</name>
    <dbReference type="NCBI Taxonomy" id="1173020"/>
    <lineage>
        <taxon>Bacteria</taxon>
        <taxon>Bacillati</taxon>
        <taxon>Cyanobacteriota</taxon>
        <taxon>Cyanophyceae</taxon>
        <taxon>Gomontiellales</taxon>
        <taxon>Chamaesiphonaceae</taxon>
        <taxon>Chamaesiphon</taxon>
    </lineage>
</organism>
<sequence>MQTAIVKYQIGSYSGKMNVLVDENNPNDVVIEKAKAQLFKEAGTTLPMENVSFTILDRIDKVRDS</sequence>
<dbReference type="KEGG" id="cmp:Cha6605_5978"/>
<evidence type="ECO:0000313" key="2">
    <source>
        <dbReference type="Proteomes" id="UP000010366"/>
    </source>
</evidence>
<keyword evidence="2" id="KW-1185">Reference proteome</keyword>
<dbReference type="HOGENOM" id="CLU_2841786_0_0_3"/>
<dbReference type="EMBL" id="CP003601">
    <property type="protein sequence ID" value="AFY96823.1"/>
    <property type="molecule type" value="Genomic_DNA"/>
</dbReference>
<dbReference type="OrthoDB" id="9885359at2"/>
<proteinExistence type="predicted"/>
<evidence type="ECO:0000313" key="1">
    <source>
        <dbReference type="EMBL" id="AFY96823.1"/>
    </source>
</evidence>
<keyword evidence="1" id="KW-0614">Plasmid</keyword>
<reference evidence="1 2" key="1">
    <citation type="submission" date="2012-05" db="EMBL/GenBank/DDBJ databases">
        <title>Noncontiguous Finished plasmid 1 of genome of Chamaesiphon sp. PCC 6605.</title>
        <authorList>
            <consortium name="US DOE Joint Genome Institute"/>
            <person name="Gugger M."/>
            <person name="Coursin T."/>
            <person name="Rippka R."/>
            <person name="Tandeau De Marsac N."/>
            <person name="Huntemann M."/>
            <person name="Wei C.-L."/>
            <person name="Han J."/>
            <person name="Detter J.C."/>
            <person name="Han C."/>
            <person name="Tapia R."/>
            <person name="Chen A."/>
            <person name="Kyrpides N."/>
            <person name="Mavromatis K."/>
            <person name="Markowitz V."/>
            <person name="Szeto E."/>
            <person name="Ivanova N."/>
            <person name="Pagani I."/>
            <person name="Pati A."/>
            <person name="Goodwin L."/>
            <person name="Nordberg H.P."/>
            <person name="Cantor M.N."/>
            <person name="Hua S.X."/>
            <person name="Woyke T."/>
            <person name="Kerfeld C.A."/>
        </authorList>
    </citation>
    <scope>NUCLEOTIDE SEQUENCE [LARGE SCALE GENOMIC DNA]</scope>
    <source>
        <strain evidence="2">ATCC 27169 / PCC 6605</strain>
        <plasmid evidence="2">Plasmid pCHA6605.01</plasmid>
    </source>
</reference>
<dbReference type="Proteomes" id="UP000010366">
    <property type="component" value="Plasmid pCHA6605.01"/>
</dbReference>
<accession>K9UQ81</accession>
<protein>
    <submittedName>
        <fullName evidence="1">Uncharacterized protein</fullName>
    </submittedName>
</protein>
<geneLocation type="plasmid" evidence="1 2">
    <name>pCHA6605.01</name>
</geneLocation>
<dbReference type="RefSeq" id="WP_015328714.1">
    <property type="nucleotide sequence ID" value="NC_020053.1"/>
</dbReference>
<name>K9UQ81_CHAP6</name>
<dbReference type="AlphaFoldDB" id="K9UQ81"/>
<gene>
    <name evidence="1" type="ORF">Cha6605_5978</name>
</gene>